<evidence type="ECO:0000313" key="13">
    <source>
        <dbReference type="Proteomes" id="UP001152803"/>
    </source>
</evidence>
<organism evidence="12 13">
    <name type="scientific">Conger conger</name>
    <name type="common">Conger eel</name>
    <name type="synonym">Muraena conger</name>
    <dbReference type="NCBI Taxonomy" id="82655"/>
    <lineage>
        <taxon>Eukaryota</taxon>
        <taxon>Metazoa</taxon>
        <taxon>Chordata</taxon>
        <taxon>Craniata</taxon>
        <taxon>Vertebrata</taxon>
        <taxon>Euteleostomi</taxon>
        <taxon>Actinopterygii</taxon>
        <taxon>Neopterygii</taxon>
        <taxon>Teleostei</taxon>
        <taxon>Anguilliformes</taxon>
        <taxon>Congridae</taxon>
        <taxon>Conger</taxon>
    </lineage>
</organism>
<evidence type="ECO:0000256" key="2">
    <source>
        <dbReference type="ARBA" id="ARBA00010852"/>
    </source>
</evidence>
<evidence type="ECO:0000313" key="12">
    <source>
        <dbReference type="EMBL" id="KAJ8268145.1"/>
    </source>
</evidence>
<dbReference type="CDD" id="cd09537">
    <property type="entry name" value="SAM_CP2-like"/>
    <property type="match status" value="1"/>
</dbReference>
<feature type="region of interest" description="Disordered" evidence="10">
    <location>
        <begin position="286"/>
        <end position="309"/>
    </location>
</feature>
<comment type="subcellular location">
    <subcellularLocation>
        <location evidence="1 9">Nucleus</location>
    </subcellularLocation>
</comment>
<keyword evidence="5 9" id="KW-0238">DNA-binding</keyword>
<dbReference type="AlphaFoldDB" id="A0A9Q1DFA6"/>
<evidence type="ECO:0000256" key="9">
    <source>
        <dbReference type="PROSITE-ProRule" id="PRU01313"/>
    </source>
</evidence>
<feature type="region of interest" description="Disordered" evidence="10">
    <location>
        <begin position="239"/>
        <end position="265"/>
    </location>
</feature>
<keyword evidence="13" id="KW-1185">Reference proteome</keyword>
<dbReference type="PANTHER" id="PTHR11037:SF13">
    <property type="entry name" value="UPSTREAM-BINDING PROTEIN 1"/>
    <property type="match status" value="1"/>
</dbReference>
<name>A0A9Q1DFA6_CONCO</name>
<dbReference type="FunFam" id="1.10.150.50:FF:000036">
    <property type="entry name" value="upstream-binding protein 1 isoform X1"/>
    <property type="match status" value="1"/>
</dbReference>
<gene>
    <name evidence="12" type="ORF">COCON_G00133170</name>
</gene>
<evidence type="ECO:0000256" key="4">
    <source>
        <dbReference type="ARBA" id="ARBA00023015"/>
    </source>
</evidence>
<dbReference type="InterPro" id="IPR040167">
    <property type="entry name" value="TF_CP2-like"/>
</dbReference>
<dbReference type="GO" id="GO:0000978">
    <property type="term" value="F:RNA polymerase II cis-regulatory region sequence-specific DNA binding"/>
    <property type="evidence" value="ECO:0007669"/>
    <property type="project" value="TreeGrafter"/>
</dbReference>
<evidence type="ECO:0000256" key="1">
    <source>
        <dbReference type="ARBA" id="ARBA00004123"/>
    </source>
</evidence>
<protein>
    <recommendedName>
        <fullName evidence="8">Upstream-binding protein 1</fullName>
    </recommendedName>
</protein>
<feature type="domain" description="Grh/CP2 DB" evidence="11">
    <location>
        <begin position="61"/>
        <end position="297"/>
    </location>
</feature>
<dbReference type="Gene3D" id="1.10.150.50">
    <property type="entry name" value="Transcription Factor, Ets-1"/>
    <property type="match status" value="1"/>
</dbReference>
<dbReference type="GO" id="GO:0005634">
    <property type="term" value="C:nucleus"/>
    <property type="evidence" value="ECO:0007669"/>
    <property type="project" value="UniProtKB-SubCell"/>
</dbReference>
<dbReference type="Pfam" id="PF25416">
    <property type="entry name" value="GRHL1_C"/>
    <property type="match status" value="1"/>
</dbReference>
<keyword evidence="7 9" id="KW-0539">Nucleus</keyword>
<sequence length="538" mass="60408">MAWVLKMDNATIESGLIHDFDASLSGIGQELGAGAYSMSDVLALPIFKQEDSSLPPEPETKNPPFQYVLCASTSPAVKLHDETLTYLNQGQSYEIRMLDNRKMGELPELNSQNVKSIVRVVFHDRRLQYMEHQQLEGWRWNRPGDRLMDIDIPLSVGIIDPRTNPSQLNAAEFLWDLSKRASVFVQVHCISTEFTPRKHGGEKGVPFRIQIDTFRQNEGGDYTDHLHSASCQVKVFKPKGADRKQKTDREKMEKRTAQEKEKYQPSYDTTILSEMRLDPIVEEAVEHEQKKSSKRTLPTDCGDSLAKRGSCSPWPDTAYVNSSPAATPVFTNSYTAPIPDSDSSSPSQQGDVIGHVTAEHLAPSASLQEVQQWLHRNRFSSYNRLFTHFSGSDLLKLTREDLVQICGPADGIRLFNALKSRSVRPRLTIYVCQEAPQAKSAGLLEAHCSHENGEFNSNAIFVYHALYLEEMTASELTRKIASVFNLPLSQISQVYRQGPTGIHIVLSDQMVYNLQDESCFVVSTLKADSGDGYHVILK</sequence>
<keyword evidence="4" id="KW-0805">Transcription regulation</keyword>
<dbReference type="PANTHER" id="PTHR11037">
    <property type="entry name" value="TRANSCRIPTION FACTOR CP2"/>
    <property type="match status" value="1"/>
</dbReference>
<evidence type="ECO:0000259" key="11">
    <source>
        <dbReference type="PROSITE" id="PS51968"/>
    </source>
</evidence>
<evidence type="ECO:0000256" key="5">
    <source>
        <dbReference type="ARBA" id="ARBA00023125"/>
    </source>
</evidence>
<dbReference type="Pfam" id="PF04516">
    <property type="entry name" value="CP2"/>
    <property type="match status" value="1"/>
</dbReference>
<reference evidence="12" key="1">
    <citation type="journal article" date="2023" name="Science">
        <title>Genome structures resolve the early diversification of teleost fishes.</title>
        <authorList>
            <person name="Parey E."/>
            <person name="Louis A."/>
            <person name="Montfort J."/>
            <person name="Bouchez O."/>
            <person name="Roques C."/>
            <person name="Iampietro C."/>
            <person name="Lluch J."/>
            <person name="Castinel A."/>
            <person name="Donnadieu C."/>
            <person name="Desvignes T."/>
            <person name="Floi Bucao C."/>
            <person name="Jouanno E."/>
            <person name="Wen M."/>
            <person name="Mejri S."/>
            <person name="Dirks R."/>
            <person name="Jansen H."/>
            <person name="Henkel C."/>
            <person name="Chen W.J."/>
            <person name="Zahm M."/>
            <person name="Cabau C."/>
            <person name="Klopp C."/>
            <person name="Thompson A.W."/>
            <person name="Robinson-Rechavi M."/>
            <person name="Braasch I."/>
            <person name="Lecointre G."/>
            <person name="Bobe J."/>
            <person name="Postlethwait J.H."/>
            <person name="Berthelot C."/>
            <person name="Roest Crollius H."/>
            <person name="Guiguen Y."/>
        </authorList>
    </citation>
    <scope>NUCLEOTIDE SEQUENCE</scope>
    <source>
        <strain evidence="12">Concon-B</strain>
    </source>
</reference>
<dbReference type="PROSITE" id="PS51968">
    <property type="entry name" value="GRH_CP2_DB"/>
    <property type="match status" value="1"/>
</dbReference>
<dbReference type="EMBL" id="JAFJMO010000009">
    <property type="protein sequence ID" value="KAJ8268145.1"/>
    <property type="molecule type" value="Genomic_DNA"/>
</dbReference>
<dbReference type="InterPro" id="IPR007604">
    <property type="entry name" value="CP2"/>
</dbReference>
<dbReference type="Proteomes" id="UP001152803">
    <property type="component" value="Unassembled WGS sequence"/>
</dbReference>
<evidence type="ECO:0000256" key="7">
    <source>
        <dbReference type="ARBA" id="ARBA00023242"/>
    </source>
</evidence>
<dbReference type="SUPFAM" id="SSF47769">
    <property type="entry name" value="SAM/Pointed domain"/>
    <property type="match status" value="1"/>
</dbReference>
<accession>A0A9Q1DFA6</accession>
<dbReference type="InterPro" id="IPR057520">
    <property type="entry name" value="GRHL1/CP2_C"/>
</dbReference>
<evidence type="ECO:0000256" key="3">
    <source>
        <dbReference type="ARBA" id="ARBA00022553"/>
    </source>
</evidence>
<evidence type="ECO:0000256" key="6">
    <source>
        <dbReference type="ARBA" id="ARBA00023163"/>
    </source>
</evidence>
<dbReference type="InterPro" id="IPR041418">
    <property type="entry name" value="SAM_3"/>
</dbReference>
<comment type="caution">
    <text evidence="12">The sequence shown here is derived from an EMBL/GenBank/DDBJ whole genome shotgun (WGS) entry which is preliminary data.</text>
</comment>
<dbReference type="GO" id="GO:0001228">
    <property type="term" value="F:DNA-binding transcription activator activity, RNA polymerase II-specific"/>
    <property type="evidence" value="ECO:0007669"/>
    <property type="project" value="TreeGrafter"/>
</dbReference>
<comment type="similarity">
    <text evidence="2">Belongs to the grh/CP2 family. CP2 subfamily.</text>
</comment>
<dbReference type="InterPro" id="IPR013761">
    <property type="entry name" value="SAM/pointed_sf"/>
</dbReference>
<proteinExistence type="inferred from homology"/>
<dbReference type="Pfam" id="PF18016">
    <property type="entry name" value="SAM_3"/>
    <property type="match status" value="1"/>
</dbReference>
<evidence type="ECO:0000256" key="10">
    <source>
        <dbReference type="SAM" id="MobiDB-lite"/>
    </source>
</evidence>
<keyword evidence="6" id="KW-0804">Transcription</keyword>
<feature type="compositionally biased region" description="Basic and acidic residues" evidence="10">
    <location>
        <begin position="239"/>
        <end position="263"/>
    </location>
</feature>
<dbReference type="OrthoDB" id="9996779at2759"/>
<keyword evidence="3" id="KW-0597">Phosphoprotein</keyword>
<evidence type="ECO:0000256" key="8">
    <source>
        <dbReference type="ARBA" id="ARBA00067531"/>
    </source>
</evidence>